<accession>A0A9C6SV33</accession>
<evidence type="ECO:0000313" key="2">
    <source>
        <dbReference type="RefSeq" id="XP_051859564.1"/>
    </source>
</evidence>
<evidence type="ECO:0000313" key="1">
    <source>
        <dbReference type="Proteomes" id="UP000515160"/>
    </source>
</evidence>
<dbReference type="Pfam" id="PF06477">
    <property type="entry name" value="DUF1091"/>
    <property type="match status" value="1"/>
</dbReference>
<sequence>MAHVTFTNLKCISNNLSLVEFQHCRIKAVNRTHKYITIHLQNHMKNINSAMLNIKVLRFNHGYKPFFFNLNFDPCLYLKNPNNPVIHLFLKAVRQSSNLNHSCPYDHDIIVDKLWTGNHETDFLKYLPVPNGEYVLIFTASISNYELISVHTFLQVTG</sequence>
<dbReference type="RefSeq" id="XP_051859564.1">
    <property type="nucleotide sequence ID" value="XM_052003604.1"/>
</dbReference>
<protein>
    <submittedName>
        <fullName evidence="2">Uncharacterized protein LOC127565418</fullName>
    </submittedName>
</protein>
<dbReference type="SMART" id="SM00697">
    <property type="entry name" value="DM8"/>
    <property type="match status" value="1"/>
</dbReference>
<dbReference type="Proteomes" id="UP000515160">
    <property type="component" value="Chromosome 3"/>
</dbReference>
<name>A0A9C6SV33_DROAB</name>
<proteinExistence type="predicted"/>
<dbReference type="PANTHER" id="PTHR20898:SF0">
    <property type="entry name" value="DAEDALUS ON 3-RELATED"/>
    <property type="match status" value="1"/>
</dbReference>
<keyword evidence="1" id="KW-1185">Reference proteome</keyword>
<reference evidence="2" key="1">
    <citation type="submission" date="2025-08" db="UniProtKB">
        <authorList>
            <consortium name="RefSeq"/>
        </authorList>
    </citation>
    <scope>IDENTIFICATION</scope>
    <source>
        <strain evidence="2">15112-1751.03</strain>
        <tissue evidence="2">Whole Adult</tissue>
    </source>
</reference>
<dbReference type="GeneID" id="127565418"/>
<dbReference type="PANTHER" id="PTHR20898">
    <property type="entry name" value="DAEDALUS ON 3-RELATED-RELATED"/>
    <property type="match status" value="1"/>
</dbReference>
<dbReference type="InterPro" id="IPR010512">
    <property type="entry name" value="DUF1091"/>
</dbReference>
<gene>
    <name evidence="2" type="primary">LOC127565418</name>
</gene>
<dbReference type="OrthoDB" id="7941213at2759"/>
<organism evidence="1 2">
    <name type="scientific">Drosophila albomicans</name>
    <name type="common">Fruit fly</name>
    <dbReference type="NCBI Taxonomy" id="7291"/>
    <lineage>
        <taxon>Eukaryota</taxon>
        <taxon>Metazoa</taxon>
        <taxon>Ecdysozoa</taxon>
        <taxon>Arthropoda</taxon>
        <taxon>Hexapoda</taxon>
        <taxon>Insecta</taxon>
        <taxon>Pterygota</taxon>
        <taxon>Neoptera</taxon>
        <taxon>Endopterygota</taxon>
        <taxon>Diptera</taxon>
        <taxon>Brachycera</taxon>
        <taxon>Muscomorpha</taxon>
        <taxon>Ephydroidea</taxon>
        <taxon>Drosophilidae</taxon>
        <taxon>Drosophila</taxon>
    </lineage>
</organism>
<dbReference type="AlphaFoldDB" id="A0A9C6SV33"/>